<dbReference type="InterPro" id="IPR001214">
    <property type="entry name" value="SET_dom"/>
</dbReference>
<dbReference type="GO" id="GO:0005694">
    <property type="term" value="C:chromosome"/>
    <property type="evidence" value="ECO:0007669"/>
    <property type="project" value="UniProtKB-SubCell"/>
</dbReference>
<dbReference type="PANTHER" id="PTHR46223">
    <property type="entry name" value="HISTONE-LYSINE N-METHYLTRANSFERASE SUV39H"/>
    <property type="match status" value="1"/>
</dbReference>
<keyword evidence="4" id="KW-0808">Transferase</keyword>
<keyword evidence="5" id="KW-0949">S-adenosyl-L-methionine</keyword>
<feature type="region of interest" description="Disordered" evidence="8">
    <location>
        <begin position="161"/>
        <end position="208"/>
    </location>
</feature>
<feature type="region of interest" description="Disordered" evidence="8">
    <location>
        <begin position="1"/>
        <end position="53"/>
    </location>
</feature>
<proteinExistence type="predicted"/>
<dbReference type="PROSITE" id="PS50280">
    <property type="entry name" value="SET"/>
    <property type="match status" value="1"/>
</dbReference>
<dbReference type="InterPro" id="IPR007728">
    <property type="entry name" value="Pre-SET_dom"/>
</dbReference>
<dbReference type="AlphaFoldDB" id="A0A4S4LHI9"/>
<comment type="caution">
    <text evidence="10">The sequence shown here is derived from an EMBL/GenBank/DDBJ whole genome shotgun (WGS) entry which is preliminary data.</text>
</comment>
<evidence type="ECO:0000256" key="4">
    <source>
        <dbReference type="ARBA" id="ARBA00022679"/>
    </source>
</evidence>
<dbReference type="Pfam" id="PF00856">
    <property type="entry name" value="SET"/>
    <property type="match status" value="1"/>
</dbReference>
<keyword evidence="7" id="KW-0862">Zinc</keyword>
<evidence type="ECO:0000256" key="3">
    <source>
        <dbReference type="ARBA" id="ARBA00022603"/>
    </source>
</evidence>
<keyword evidence="2" id="KW-0158">Chromosome</keyword>
<dbReference type="Proteomes" id="UP000308199">
    <property type="component" value="Unassembled WGS sequence"/>
</dbReference>
<dbReference type="GO" id="GO:0008270">
    <property type="term" value="F:zinc ion binding"/>
    <property type="evidence" value="ECO:0007669"/>
    <property type="project" value="InterPro"/>
</dbReference>
<evidence type="ECO:0000313" key="10">
    <source>
        <dbReference type="EMBL" id="THH11195.1"/>
    </source>
</evidence>
<accession>A0A4S4LHI9</accession>
<feature type="compositionally biased region" description="Polar residues" evidence="8">
    <location>
        <begin position="163"/>
        <end position="181"/>
    </location>
</feature>
<dbReference type="Pfam" id="PF05033">
    <property type="entry name" value="Pre-SET"/>
    <property type="match status" value="1"/>
</dbReference>
<dbReference type="InterPro" id="IPR050973">
    <property type="entry name" value="H3K9_Histone-Lys_N-MTase"/>
</dbReference>
<feature type="domain" description="SET" evidence="9">
    <location>
        <begin position="340"/>
        <end position="465"/>
    </location>
</feature>
<evidence type="ECO:0000313" key="11">
    <source>
        <dbReference type="Proteomes" id="UP000308199"/>
    </source>
</evidence>
<reference evidence="10 11" key="1">
    <citation type="submission" date="2019-02" db="EMBL/GenBank/DDBJ databases">
        <title>Genome sequencing of the rare red list fungi Phellinidium pouzarii.</title>
        <authorList>
            <person name="Buettner E."/>
            <person name="Kellner H."/>
        </authorList>
    </citation>
    <scope>NUCLEOTIDE SEQUENCE [LARGE SCALE GENOMIC DNA]</scope>
    <source>
        <strain evidence="10 11">DSM 108285</strain>
    </source>
</reference>
<evidence type="ECO:0000256" key="1">
    <source>
        <dbReference type="ARBA" id="ARBA00004286"/>
    </source>
</evidence>
<evidence type="ECO:0000259" key="9">
    <source>
        <dbReference type="PROSITE" id="PS50280"/>
    </source>
</evidence>
<gene>
    <name evidence="10" type="ORF">EW145_g786</name>
</gene>
<keyword evidence="3" id="KW-0489">Methyltransferase</keyword>
<evidence type="ECO:0000256" key="5">
    <source>
        <dbReference type="ARBA" id="ARBA00022691"/>
    </source>
</evidence>
<dbReference type="SMART" id="SM00468">
    <property type="entry name" value="PreSET"/>
    <property type="match status" value="1"/>
</dbReference>
<evidence type="ECO:0000256" key="7">
    <source>
        <dbReference type="ARBA" id="ARBA00022833"/>
    </source>
</evidence>
<evidence type="ECO:0000256" key="2">
    <source>
        <dbReference type="ARBA" id="ARBA00022454"/>
    </source>
</evidence>
<evidence type="ECO:0000256" key="6">
    <source>
        <dbReference type="ARBA" id="ARBA00022723"/>
    </source>
</evidence>
<evidence type="ECO:0000256" key="8">
    <source>
        <dbReference type="SAM" id="MobiDB-lite"/>
    </source>
</evidence>
<dbReference type="InterPro" id="IPR046341">
    <property type="entry name" value="SET_dom_sf"/>
</dbReference>
<dbReference type="GO" id="GO:0032259">
    <property type="term" value="P:methylation"/>
    <property type="evidence" value="ECO:0007669"/>
    <property type="project" value="UniProtKB-KW"/>
</dbReference>
<dbReference type="EMBL" id="SGPK01000018">
    <property type="protein sequence ID" value="THH11195.1"/>
    <property type="molecule type" value="Genomic_DNA"/>
</dbReference>
<dbReference type="Gene3D" id="2.170.270.10">
    <property type="entry name" value="SET domain"/>
    <property type="match status" value="1"/>
</dbReference>
<name>A0A4S4LHI9_9AGAM</name>
<dbReference type="SMART" id="SM00317">
    <property type="entry name" value="SET"/>
    <property type="match status" value="1"/>
</dbReference>
<comment type="subcellular location">
    <subcellularLocation>
        <location evidence="1">Chromosome</location>
    </subcellularLocation>
</comment>
<protein>
    <recommendedName>
        <fullName evidence="9">SET domain-containing protein</fullName>
    </recommendedName>
</protein>
<keyword evidence="6" id="KW-0479">Metal-binding</keyword>
<keyword evidence="11" id="KW-1185">Reference proteome</keyword>
<dbReference type="SUPFAM" id="SSF82199">
    <property type="entry name" value="SET domain"/>
    <property type="match status" value="1"/>
</dbReference>
<dbReference type="OrthoDB" id="308383at2759"/>
<organism evidence="10 11">
    <name type="scientific">Phellinidium pouzarii</name>
    <dbReference type="NCBI Taxonomy" id="167371"/>
    <lineage>
        <taxon>Eukaryota</taxon>
        <taxon>Fungi</taxon>
        <taxon>Dikarya</taxon>
        <taxon>Basidiomycota</taxon>
        <taxon>Agaricomycotina</taxon>
        <taxon>Agaricomycetes</taxon>
        <taxon>Hymenochaetales</taxon>
        <taxon>Hymenochaetaceae</taxon>
        <taxon>Phellinidium</taxon>
    </lineage>
</organism>
<dbReference type="GO" id="GO:0042054">
    <property type="term" value="F:histone methyltransferase activity"/>
    <property type="evidence" value="ECO:0007669"/>
    <property type="project" value="InterPro"/>
</dbReference>
<dbReference type="GO" id="GO:0005634">
    <property type="term" value="C:nucleus"/>
    <property type="evidence" value="ECO:0007669"/>
    <property type="project" value="InterPro"/>
</dbReference>
<dbReference type="PANTHER" id="PTHR46223:SF3">
    <property type="entry name" value="HISTONE-LYSINE N-METHYLTRANSFERASE SET-23"/>
    <property type="match status" value="1"/>
</dbReference>
<sequence>MAKKKKSLSLTITRSASRESDADGDGDLPTLPPSDFELFQPSDTPEEDYGEDADKQWPVKKIASEEIDLFNRKIFQIEWDEWHRPDGTNTTWSDSLPGANSLSRSWNVVQGRQRNAEARETADINLVTLSSYMPHNIRTAESVVAYSEKLRRWKIPQDDWDAESNQARHSTPSSGGAVSQTAKKRKRTNSDIRLTASDADGNRVDSMTTSTRVTCDEWNKRASSFGASGITITNEVDDEEAPPVGADFVYLEGWCIYDKDVPRQDPGFLIGCECKEGCKNALLCSCLMDSQCIDDDGDLTTAYDKKGLFLFSNQLEVIECNIKCRCNNCHNKAAQAPRKIPLNIFKTTNNGWGVRPSVDVRKGTVLGLYTGLIMKRETVTNLPPEWKDYTFDLDARDDDPDCTDKHTICAYSAGNWTRFINHSCGPVAKVYSVVTNTAVHMNMPHIAFVACEDIPAGKEITIDYKPAAAWDGTRKKSKGKMKKDLFERRLI</sequence>